<dbReference type="Proteomes" id="UP001596025">
    <property type="component" value="Unassembled WGS sequence"/>
</dbReference>
<proteinExistence type="predicted"/>
<comment type="caution">
    <text evidence="2">The sequence shown here is derived from an EMBL/GenBank/DDBJ whole genome shotgun (WGS) entry which is preliminary data.</text>
</comment>
<gene>
    <name evidence="2" type="ORF">ACFO3M_19305</name>
</gene>
<evidence type="ECO:0000313" key="2">
    <source>
        <dbReference type="EMBL" id="MFC4695557.1"/>
    </source>
</evidence>
<sequence>MTASGSAPHAQRRRATAAGVRALRAPIAWGVVWGCLQAASPLAFPWLDDATVYSMGLVLIAAVYIGFSVADGRGRVVAVETVVAGVFVVVAAAGVTGSAWLLVAGLAGHGLKDLWQHRTGFVAGTRWWPPFCAAVDAVAAALLAVGIVADVHLGW</sequence>
<keyword evidence="1" id="KW-1133">Transmembrane helix</keyword>
<keyword evidence="1" id="KW-0472">Membrane</keyword>
<feature type="transmembrane region" description="Helical" evidence="1">
    <location>
        <begin position="82"/>
        <end position="107"/>
    </location>
</feature>
<dbReference type="EMBL" id="JBHSGR010000025">
    <property type="protein sequence ID" value="MFC4695557.1"/>
    <property type="molecule type" value="Genomic_DNA"/>
</dbReference>
<keyword evidence="3" id="KW-1185">Reference proteome</keyword>
<evidence type="ECO:0000256" key="1">
    <source>
        <dbReference type="SAM" id="Phobius"/>
    </source>
</evidence>
<name>A0ABV9LQG9_9ACTN</name>
<dbReference type="RefSeq" id="WP_387992677.1">
    <property type="nucleotide sequence ID" value="NZ_JBHSGR010000025.1"/>
</dbReference>
<feature type="transmembrane region" description="Helical" evidence="1">
    <location>
        <begin position="127"/>
        <end position="149"/>
    </location>
</feature>
<organism evidence="2 3">
    <name type="scientific">Geodermatophilus arenarius</name>
    <dbReference type="NCBI Taxonomy" id="1137990"/>
    <lineage>
        <taxon>Bacteria</taxon>
        <taxon>Bacillati</taxon>
        <taxon>Actinomycetota</taxon>
        <taxon>Actinomycetes</taxon>
        <taxon>Geodermatophilales</taxon>
        <taxon>Geodermatophilaceae</taxon>
        <taxon>Geodermatophilus</taxon>
    </lineage>
</organism>
<protein>
    <submittedName>
        <fullName evidence="2">Uncharacterized protein</fullName>
    </submittedName>
</protein>
<accession>A0ABV9LQG9</accession>
<feature type="transmembrane region" description="Helical" evidence="1">
    <location>
        <begin position="50"/>
        <end position="70"/>
    </location>
</feature>
<evidence type="ECO:0000313" key="3">
    <source>
        <dbReference type="Proteomes" id="UP001596025"/>
    </source>
</evidence>
<keyword evidence="1" id="KW-0812">Transmembrane</keyword>
<reference evidence="3" key="1">
    <citation type="journal article" date="2019" name="Int. J. Syst. Evol. Microbiol.">
        <title>The Global Catalogue of Microorganisms (GCM) 10K type strain sequencing project: providing services to taxonomists for standard genome sequencing and annotation.</title>
        <authorList>
            <consortium name="The Broad Institute Genomics Platform"/>
            <consortium name="The Broad Institute Genome Sequencing Center for Infectious Disease"/>
            <person name="Wu L."/>
            <person name="Ma J."/>
        </authorList>
    </citation>
    <scope>NUCLEOTIDE SEQUENCE [LARGE SCALE GENOMIC DNA]</scope>
    <source>
        <strain evidence="3">CCUG 62763</strain>
    </source>
</reference>
<feature type="transmembrane region" description="Helical" evidence="1">
    <location>
        <begin position="22"/>
        <end position="44"/>
    </location>
</feature>